<dbReference type="EMBL" id="ACFW01000035">
    <property type="protein sequence ID" value="EER25744.1"/>
    <property type="molecule type" value="Genomic_DNA"/>
</dbReference>
<dbReference type="Proteomes" id="UP000009084">
    <property type="component" value="Unassembled WGS sequence"/>
</dbReference>
<protein>
    <submittedName>
        <fullName evidence="1">Uncharacterized protein</fullName>
    </submittedName>
</protein>
<evidence type="ECO:0000313" key="1">
    <source>
        <dbReference type="EMBL" id="EER25744.1"/>
    </source>
</evidence>
<reference evidence="1 2" key="1">
    <citation type="journal article" date="2009" name="Genome Res.">
        <title>Comparative genomic analyses of the human fungal pathogens Coccidioides and their relatives.</title>
        <authorList>
            <person name="Sharpton T.J."/>
            <person name="Stajich J.E."/>
            <person name="Rounsley S.D."/>
            <person name="Gardner M.J."/>
            <person name="Wortman J.R."/>
            <person name="Jordar V.S."/>
            <person name="Maiti R."/>
            <person name="Kodira C.D."/>
            <person name="Neafsey D.E."/>
            <person name="Zeng Q."/>
            <person name="Hung C.-Y."/>
            <person name="McMahan C."/>
            <person name="Muszewska A."/>
            <person name="Grynberg M."/>
            <person name="Mandel M.A."/>
            <person name="Kellner E.M."/>
            <person name="Barker B.M."/>
            <person name="Galgiani J.N."/>
            <person name="Orbach M.J."/>
            <person name="Kirkland T.N."/>
            <person name="Cole G.T."/>
            <person name="Henn M.R."/>
            <person name="Birren B.W."/>
            <person name="Taylor J.W."/>
        </authorList>
    </citation>
    <scope>NUCLEOTIDE SEQUENCE [LARGE SCALE GENOMIC DNA]</scope>
    <source>
        <strain evidence="2">C735</strain>
    </source>
</reference>
<accession>C5PAW0</accession>
<proteinExistence type="predicted"/>
<gene>
    <name evidence="1" type="ORF">CPC735_041880</name>
</gene>
<name>C5PAW0_COCP7</name>
<dbReference type="AlphaFoldDB" id="C5PAW0"/>
<sequence>MPPKQRVVVQSSSRRIQDKRGYLSTAYHELTSSENASVVRSVVAFGAVNASFYINYAERRFSLCSQTYSPIPPARTANLHDREALELVLYTLK</sequence>
<dbReference type="HOGENOM" id="CLU_2399497_0_0_1"/>
<evidence type="ECO:0000313" key="2">
    <source>
        <dbReference type="Proteomes" id="UP000009084"/>
    </source>
</evidence>
<dbReference type="OrthoDB" id="5403997at2759"/>
<comment type="caution">
    <text evidence="1">The sequence shown here is derived from an EMBL/GenBank/DDBJ whole genome shotgun (WGS) entry which is preliminary data.</text>
</comment>
<dbReference type="VEuPathDB" id="FungiDB:CPC735_041880"/>
<organism evidence="1 2">
    <name type="scientific">Coccidioides posadasii (strain C735)</name>
    <name type="common">Valley fever fungus</name>
    <dbReference type="NCBI Taxonomy" id="222929"/>
    <lineage>
        <taxon>Eukaryota</taxon>
        <taxon>Fungi</taxon>
        <taxon>Dikarya</taxon>
        <taxon>Ascomycota</taxon>
        <taxon>Pezizomycotina</taxon>
        <taxon>Eurotiomycetes</taxon>
        <taxon>Eurotiomycetidae</taxon>
        <taxon>Onygenales</taxon>
        <taxon>Onygenaceae</taxon>
        <taxon>Coccidioides</taxon>
    </lineage>
</organism>